<keyword evidence="2" id="KW-0418">Kinase</keyword>
<keyword evidence="1" id="KW-0812">Transmembrane</keyword>
<reference evidence="2" key="1">
    <citation type="journal article" date="2015" name="MBio">
        <title>Genome-resolved metagenomic analysis reveals roles for candidate phyla and other microbial community members in biogeochemical transformations in oil reservoirs.</title>
        <authorList>
            <person name="Hu P."/>
            <person name="Tom L."/>
            <person name="Singh A."/>
            <person name="Thomas B.C."/>
            <person name="Baker B.J."/>
            <person name="Piceno Y.M."/>
            <person name="Andersen G.L."/>
            <person name="Banfield J.F."/>
        </authorList>
    </citation>
    <scope>NUCLEOTIDE SEQUENCE [LARGE SCALE GENOMIC DNA]</scope>
    <source>
        <strain evidence="2">62_101</strain>
        <strain evidence="3">63_41</strain>
    </source>
</reference>
<reference evidence="4 5" key="2">
    <citation type="journal article" date="2015" name="MBio">
        <title>Genome-Resolved Metagenomic Analysis Reveals Roles for Candidate Phyla and Other Microbial Community Members in Biogeochemical Transformations in Oil Reservoirs.</title>
        <authorList>
            <person name="Hu P."/>
            <person name="Tom L."/>
            <person name="Singh A."/>
            <person name="Thomas B.C."/>
            <person name="Baker B.J."/>
            <person name="Piceno Y.M."/>
            <person name="Andersen G.L."/>
            <person name="Banfield J.F."/>
        </authorList>
    </citation>
    <scope>NUCLEOTIDE SEQUENCE [LARGE SCALE GENOMIC DNA]</scope>
</reference>
<keyword evidence="1" id="KW-1133">Transmembrane helix</keyword>
<dbReference type="EMBL" id="LGGD01000008">
    <property type="protein sequence ID" value="KUK63728.1"/>
    <property type="molecule type" value="Genomic_DNA"/>
</dbReference>
<proteinExistence type="predicted"/>
<evidence type="ECO:0000256" key="1">
    <source>
        <dbReference type="SAM" id="Phobius"/>
    </source>
</evidence>
<evidence type="ECO:0000313" key="2">
    <source>
        <dbReference type="EMBL" id="KUK63728.1"/>
    </source>
</evidence>
<feature type="non-terminal residue" evidence="2">
    <location>
        <position position="299"/>
    </location>
</feature>
<organism evidence="2 4">
    <name type="scientific">Methanoculleus marisnigri</name>
    <dbReference type="NCBI Taxonomy" id="2198"/>
    <lineage>
        <taxon>Archaea</taxon>
        <taxon>Methanobacteriati</taxon>
        <taxon>Methanobacteriota</taxon>
        <taxon>Stenosarchaea group</taxon>
        <taxon>Methanomicrobia</taxon>
        <taxon>Methanomicrobiales</taxon>
        <taxon>Methanomicrobiaceae</taxon>
        <taxon>Methanoculleus</taxon>
    </lineage>
</organism>
<feature type="transmembrane region" description="Helical" evidence="1">
    <location>
        <begin position="13"/>
        <end position="35"/>
    </location>
</feature>
<evidence type="ECO:0000313" key="5">
    <source>
        <dbReference type="Proteomes" id="UP000054598"/>
    </source>
</evidence>
<name>A0A101GS99_9EURY</name>
<accession>A0A101GS99</accession>
<protein>
    <submittedName>
        <fullName evidence="2">Integral membrane sensor signal transduction histidine kinase</fullName>
    </submittedName>
</protein>
<keyword evidence="1" id="KW-0472">Membrane</keyword>
<dbReference type="GO" id="GO:0016301">
    <property type="term" value="F:kinase activity"/>
    <property type="evidence" value="ECO:0007669"/>
    <property type="project" value="UniProtKB-KW"/>
</dbReference>
<evidence type="ECO:0000313" key="4">
    <source>
        <dbReference type="Proteomes" id="UP000054323"/>
    </source>
</evidence>
<dbReference type="Proteomes" id="UP000054598">
    <property type="component" value="Unassembled WGS sequence"/>
</dbReference>
<keyword evidence="2" id="KW-0808">Transferase</keyword>
<evidence type="ECO:0000313" key="3">
    <source>
        <dbReference type="EMBL" id="KUL05485.1"/>
    </source>
</evidence>
<dbReference type="EMBL" id="LGHE01000012">
    <property type="protein sequence ID" value="KUL05485.1"/>
    <property type="molecule type" value="Genomic_DNA"/>
</dbReference>
<comment type="caution">
    <text evidence="2">The sequence shown here is derived from an EMBL/GenBank/DDBJ whole genome shotgun (WGS) entry which is preliminary data.</text>
</comment>
<sequence>MAAKTPVRPLLPFMLYLLLAILLVMAPVVCLLSLVDSMGVRQELEMNAEDFRDQTESGIALSMNLVDTGLKLFDNTLNHEMQEGFGPFIAEYERAGRDPGAMDLLRVKEQLGGRMDLYIINTSGVIEYTTYPPELGYDFTGIPSFYDRITEIRLGDAFLADRVVAEISTGELRKYAYMPSPDHRYLFELGLAGSEFRQYRTALKYRETVRELVDINPDILEIRIFNCLGERITGKKHPDDDARLAMVRQAYREKTTLEVENATAGELTRYLFIDMPDSEYASDMSMVVELTYTTKAAEA</sequence>
<dbReference type="AlphaFoldDB" id="A0A101GS99"/>
<gene>
    <name evidence="2" type="ORF">XD82_0137</name>
    <name evidence="3" type="ORF">XE10_0188</name>
</gene>
<dbReference type="Proteomes" id="UP000054323">
    <property type="component" value="Unassembled WGS sequence"/>
</dbReference>